<protein>
    <submittedName>
        <fullName evidence="1">Uncharacterized protein</fullName>
    </submittedName>
</protein>
<dbReference type="AlphaFoldDB" id="K9UJE3"/>
<organism evidence="1 2">
    <name type="scientific">Chamaesiphon minutus (strain ATCC 27169 / PCC 6605)</name>
    <dbReference type="NCBI Taxonomy" id="1173020"/>
    <lineage>
        <taxon>Bacteria</taxon>
        <taxon>Bacillati</taxon>
        <taxon>Cyanobacteriota</taxon>
        <taxon>Cyanophyceae</taxon>
        <taxon>Gomontiellales</taxon>
        <taxon>Chamaesiphonaceae</taxon>
        <taxon>Chamaesiphon</taxon>
    </lineage>
</organism>
<dbReference type="OrthoDB" id="582359at2"/>
<sequence length="268" mass="30041">MIDFPAAHSMDTTWFAIDADGCVGIFNSGEGGAVPADLPTVPGAIEFESELVEILISNDGRLIDRGSIDLEFILQSMSQENLLLGIHESEQKAHSDRAANCGLFLLLSTAAVISEIEEQAYKLSFSPIIIELHREKDSIISYTSHCEVGWLKKAIASGLVLAGSKEFDLEYHLNILGWYSYDCHKQYPATYDRENPPTKPIYFKDLPPEISNRMRLINFPNLKFADTSSIQPIEHMPCATWGTEEWKGTDGEWHEEFPDYSHSPTDLI</sequence>
<dbReference type="PATRIC" id="fig|1173020.3.peg.4125"/>
<dbReference type="HOGENOM" id="CLU_1137360_0_0_3"/>
<evidence type="ECO:0000313" key="2">
    <source>
        <dbReference type="Proteomes" id="UP000010366"/>
    </source>
</evidence>
<evidence type="ECO:0000313" key="1">
    <source>
        <dbReference type="EMBL" id="AFY94581.1"/>
    </source>
</evidence>
<keyword evidence="2" id="KW-1185">Reference proteome</keyword>
<dbReference type="EMBL" id="CP003600">
    <property type="protein sequence ID" value="AFY94581.1"/>
    <property type="molecule type" value="Genomic_DNA"/>
</dbReference>
<name>K9UJE3_CHAP6</name>
<reference evidence="1 2" key="1">
    <citation type="submission" date="2012-05" db="EMBL/GenBank/DDBJ databases">
        <title>Finished chromosome of genome of Chamaesiphon sp. PCC 6605.</title>
        <authorList>
            <consortium name="US DOE Joint Genome Institute"/>
            <person name="Gugger M."/>
            <person name="Coursin T."/>
            <person name="Rippka R."/>
            <person name="Tandeau De Marsac N."/>
            <person name="Huntemann M."/>
            <person name="Wei C.-L."/>
            <person name="Han J."/>
            <person name="Detter J.C."/>
            <person name="Han C."/>
            <person name="Tapia R."/>
            <person name="Chen A."/>
            <person name="Kyrpides N."/>
            <person name="Mavromatis K."/>
            <person name="Markowitz V."/>
            <person name="Szeto E."/>
            <person name="Ivanova N."/>
            <person name="Pagani I."/>
            <person name="Pati A."/>
            <person name="Goodwin L."/>
            <person name="Nordberg H.P."/>
            <person name="Cantor M.N."/>
            <person name="Hua S.X."/>
            <person name="Woyke T."/>
            <person name="Kerfeld C.A."/>
        </authorList>
    </citation>
    <scope>NUCLEOTIDE SEQUENCE [LARGE SCALE GENOMIC DNA]</scope>
    <source>
        <strain evidence="2">ATCC 27169 / PCC 6605</strain>
    </source>
</reference>
<accession>K9UJE3</accession>
<dbReference type="KEGG" id="cmp:Cha6605_3595"/>
<dbReference type="RefSeq" id="WP_015160707.1">
    <property type="nucleotide sequence ID" value="NC_019697.1"/>
</dbReference>
<dbReference type="Proteomes" id="UP000010366">
    <property type="component" value="Chromosome"/>
</dbReference>
<gene>
    <name evidence="1" type="ORF">Cha6605_3595</name>
</gene>
<proteinExistence type="predicted"/>
<dbReference type="eggNOG" id="ENOG50335JU">
    <property type="taxonomic scope" value="Bacteria"/>
</dbReference>